<dbReference type="PANTHER" id="PTHR43244:SF1">
    <property type="entry name" value="5,10-METHYLENETETRAHYDROMETHANOPTERIN REDUCTASE"/>
    <property type="match status" value="1"/>
</dbReference>
<gene>
    <name evidence="4" type="ORF">GCM10020369_74230</name>
</gene>
<dbReference type="InterPro" id="IPR050564">
    <property type="entry name" value="F420-G6PD/mer"/>
</dbReference>
<accession>A0ABP6T9C6</accession>
<evidence type="ECO:0000256" key="2">
    <source>
        <dbReference type="SAM" id="Phobius"/>
    </source>
</evidence>
<feature type="domain" description="Luciferase-like" evidence="3">
    <location>
        <begin position="10"/>
        <end position="262"/>
    </location>
</feature>
<dbReference type="EMBL" id="BAAAYN010000058">
    <property type="protein sequence ID" value="GAA3396670.1"/>
    <property type="molecule type" value="Genomic_DNA"/>
</dbReference>
<keyword evidence="2" id="KW-0472">Membrane</keyword>
<dbReference type="SUPFAM" id="SSF51679">
    <property type="entry name" value="Bacterial luciferase-like"/>
    <property type="match status" value="1"/>
</dbReference>
<dbReference type="Proteomes" id="UP001501676">
    <property type="component" value="Unassembled WGS sequence"/>
</dbReference>
<dbReference type="RefSeq" id="WP_345732986.1">
    <property type="nucleotide sequence ID" value="NZ_BAAAYN010000058.1"/>
</dbReference>
<organism evidence="4 5">
    <name type="scientific">Cryptosporangium minutisporangium</name>
    <dbReference type="NCBI Taxonomy" id="113569"/>
    <lineage>
        <taxon>Bacteria</taxon>
        <taxon>Bacillati</taxon>
        <taxon>Actinomycetota</taxon>
        <taxon>Actinomycetes</taxon>
        <taxon>Cryptosporangiales</taxon>
        <taxon>Cryptosporangiaceae</taxon>
        <taxon>Cryptosporangium</taxon>
    </lineage>
</organism>
<dbReference type="InterPro" id="IPR011251">
    <property type="entry name" value="Luciferase-like_dom"/>
</dbReference>
<evidence type="ECO:0000256" key="1">
    <source>
        <dbReference type="ARBA" id="ARBA00023002"/>
    </source>
</evidence>
<keyword evidence="1" id="KW-0560">Oxidoreductase</keyword>
<evidence type="ECO:0000313" key="5">
    <source>
        <dbReference type="Proteomes" id="UP001501676"/>
    </source>
</evidence>
<sequence>MAFVRPDQLRIGYLLPTRDRLAAGDSALGPVIAGARRAEALGFDSVWVGDSPLTRPRADPLLVLAAVAAVTTQVTLGTAVLLAALRHPILLAHQLATLDRIADGRLVVGMGAGFPHPVTEAQFATLGVGFAHRSARLDESIDAIRLLWAGGPASFAGTHVRFQDVTLGPTPAQVGGPPIWMAGGGSALRRVARQADGWLPYPPTWTAYTEEWAALQQSAADHDRPDALTPAFYATVCLDEDPERGRQRARASIQRYYNAPLEYIEARQAVFVGTAAGCAAWLGRYATAGARHVVVRFAVENQSEAVEEFAQEVFPLLATLNPHLPPSHGGRIEAPRPGEVR</sequence>
<comment type="caution">
    <text evidence="4">The sequence shown here is derived from an EMBL/GenBank/DDBJ whole genome shotgun (WGS) entry which is preliminary data.</text>
</comment>
<proteinExistence type="predicted"/>
<feature type="transmembrane region" description="Helical" evidence="2">
    <location>
        <begin position="61"/>
        <end position="85"/>
    </location>
</feature>
<evidence type="ECO:0000259" key="3">
    <source>
        <dbReference type="Pfam" id="PF00296"/>
    </source>
</evidence>
<keyword evidence="2" id="KW-1133">Transmembrane helix</keyword>
<protein>
    <submittedName>
        <fullName evidence="4">LLM class flavin-dependent oxidoreductase</fullName>
    </submittedName>
</protein>
<dbReference type="NCBIfam" id="TIGR03619">
    <property type="entry name" value="F420_Rv2161c"/>
    <property type="match status" value="1"/>
</dbReference>
<dbReference type="InterPro" id="IPR019921">
    <property type="entry name" value="Lucif-like_OxRdtase_Rv2161c"/>
</dbReference>
<keyword evidence="5" id="KW-1185">Reference proteome</keyword>
<name>A0ABP6T9C6_9ACTN</name>
<dbReference type="PANTHER" id="PTHR43244">
    <property type="match status" value="1"/>
</dbReference>
<reference evidence="5" key="1">
    <citation type="journal article" date="2019" name="Int. J. Syst. Evol. Microbiol.">
        <title>The Global Catalogue of Microorganisms (GCM) 10K type strain sequencing project: providing services to taxonomists for standard genome sequencing and annotation.</title>
        <authorList>
            <consortium name="The Broad Institute Genomics Platform"/>
            <consortium name="The Broad Institute Genome Sequencing Center for Infectious Disease"/>
            <person name="Wu L."/>
            <person name="Ma J."/>
        </authorList>
    </citation>
    <scope>NUCLEOTIDE SEQUENCE [LARGE SCALE GENOMIC DNA]</scope>
    <source>
        <strain evidence="5">JCM 9458</strain>
    </source>
</reference>
<evidence type="ECO:0000313" key="4">
    <source>
        <dbReference type="EMBL" id="GAA3396670.1"/>
    </source>
</evidence>
<dbReference type="Gene3D" id="3.20.20.30">
    <property type="entry name" value="Luciferase-like domain"/>
    <property type="match status" value="1"/>
</dbReference>
<keyword evidence="2" id="KW-0812">Transmembrane</keyword>
<dbReference type="InterPro" id="IPR036661">
    <property type="entry name" value="Luciferase-like_sf"/>
</dbReference>
<dbReference type="Pfam" id="PF00296">
    <property type="entry name" value="Bac_luciferase"/>
    <property type="match status" value="1"/>
</dbReference>